<protein>
    <recommendedName>
        <fullName evidence="9">Protein lifeguard 1-like</fullName>
    </recommendedName>
</protein>
<evidence type="ECO:0000313" key="8">
    <source>
        <dbReference type="Proteomes" id="UP000265140"/>
    </source>
</evidence>
<reference evidence="7" key="2">
    <citation type="submission" date="2020-02" db="EMBL/GenBank/DDBJ databases">
        <title>Esox lucius (northern pike) genome, fEsoLuc1, primary haplotype.</title>
        <authorList>
            <person name="Myers G."/>
            <person name="Karagic N."/>
            <person name="Meyer A."/>
            <person name="Pippel M."/>
            <person name="Reichard M."/>
            <person name="Winkler S."/>
            <person name="Tracey A."/>
            <person name="Sims Y."/>
            <person name="Howe K."/>
            <person name="Rhie A."/>
            <person name="Formenti G."/>
            <person name="Durbin R."/>
            <person name="Fedrigo O."/>
            <person name="Jarvis E.D."/>
        </authorList>
    </citation>
    <scope>NUCLEOTIDE SEQUENCE [LARGE SCALE GENOMIC DNA]</scope>
</reference>
<keyword evidence="4 5" id="KW-0472">Membrane</keyword>
<evidence type="ECO:0000256" key="6">
    <source>
        <dbReference type="SAM" id="MobiDB-lite"/>
    </source>
</evidence>
<proteinExistence type="inferred from homology"/>
<keyword evidence="2 5" id="KW-0812">Transmembrane</keyword>
<dbReference type="Proteomes" id="UP000265140">
    <property type="component" value="Chromosome 16"/>
</dbReference>
<feature type="compositionally biased region" description="Polar residues" evidence="6">
    <location>
        <begin position="25"/>
        <end position="37"/>
    </location>
</feature>
<name>A0A3P8ZDT8_ESOLU</name>
<dbReference type="GO" id="GO:0016020">
    <property type="term" value="C:membrane"/>
    <property type="evidence" value="ECO:0007669"/>
    <property type="project" value="UniProtKB-SubCell"/>
</dbReference>
<dbReference type="Pfam" id="PF01027">
    <property type="entry name" value="Bax1-I"/>
    <property type="match status" value="1"/>
</dbReference>
<evidence type="ECO:0000256" key="3">
    <source>
        <dbReference type="ARBA" id="ARBA00022989"/>
    </source>
</evidence>
<feature type="transmembrane region" description="Helical" evidence="5">
    <location>
        <begin position="100"/>
        <end position="121"/>
    </location>
</feature>
<dbReference type="Ensembl" id="ENSELUT00000017255.3">
    <property type="protein sequence ID" value="ENSELUP00000026931.3"/>
    <property type="gene ID" value="ENSELUG00000002995.3"/>
</dbReference>
<feature type="transmembrane region" description="Helical" evidence="5">
    <location>
        <begin position="280"/>
        <end position="304"/>
    </location>
</feature>
<dbReference type="GeneID" id="105023499"/>
<reference evidence="7" key="3">
    <citation type="submission" date="2025-08" db="UniProtKB">
        <authorList>
            <consortium name="Ensembl"/>
        </authorList>
    </citation>
    <scope>IDENTIFICATION</scope>
</reference>
<dbReference type="PANTHER" id="PTHR23291:SF47">
    <property type="entry name" value="TRANSMEMBRANE BAX INHIBITOR MOTIF CONTAINING 7"/>
    <property type="match status" value="1"/>
</dbReference>
<dbReference type="AlphaFoldDB" id="A0A3P8ZDT8"/>
<dbReference type="Bgee" id="ENSELUG00000002995">
    <property type="expression patterns" value="Expressed in digestive tract and 15 other cell types or tissues"/>
</dbReference>
<feature type="transmembrane region" description="Helical" evidence="5">
    <location>
        <begin position="220"/>
        <end position="237"/>
    </location>
</feature>
<dbReference type="CDD" id="cd10428">
    <property type="entry name" value="LFG_like"/>
    <property type="match status" value="1"/>
</dbReference>
<keyword evidence="8" id="KW-1185">Reference proteome</keyword>
<accession>A0A3P8ZDT8</accession>
<dbReference type="RefSeq" id="XP_019910492.1">
    <property type="nucleotide sequence ID" value="XM_020054933.3"/>
</dbReference>
<dbReference type="GeneTree" id="ENSGT01050000244890"/>
<evidence type="ECO:0008006" key="9">
    <source>
        <dbReference type="Google" id="ProtNLM"/>
    </source>
</evidence>
<evidence type="ECO:0000256" key="5">
    <source>
        <dbReference type="RuleBase" id="RU004379"/>
    </source>
</evidence>
<sequence>MDQSKSTAEAQPPPYSYPDYGQKNAGGQDNYGQNTFGHPQDSVGIGPGNIAVVCPAGQYGNNDQGSSEDQPPPPPWYSCGMEDANCFDDKAIRRGFIKKVYLTLMIQLLITIGIMCAFLYWETLREWSRRTYWLPYTMMGVVLVLSIALSCSGHLRRQVPHNFLALGLFTLAEGVLLGSVSAYFEVEAVMWAVGATALVCLALSLFSLQSRWDFTKCNTILWVFLWVAISYGLLYAIMPNQYLESMLACAGAFSFSIYLVTDTQLILNGKHKYAISSEEYIFATLNLYLDVISVYTLLLILFGLRN</sequence>
<feature type="transmembrane region" description="Helical" evidence="5">
    <location>
        <begin position="163"/>
        <end position="184"/>
    </location>
</feature>
<evidence type="ECO:0000313" key="7">
    <source>
        <dbReference type="Ensembl" id="ENSELUP00000026931.3"/>
    </source>
</evidence>
<evidence type="ECO:0000256" key="1">
    <source>
        <dbReference type="ARBA" id="ARBA00004141"/>
    </source>
</evidence>
<feature type="transmembrane region" description="Helical" evidence="5">
    <location>
        <begin position="133"/>
        <end position="151"/>
    </location>
</feature>
<feature type="region of interest" description="Disordered" evidence="6">
    <location>
        <begin position="1"/>
        <end position="44"/>
    </location>
</feature>
<reference evidence="7" key="4">
    <citation type="submission" date="2025-09" db="UniProtKB">
        <authorList>
            <consortium name="Ensembl"/>
        </authorList>
    </citation>
    <scope>IDENTIFICATION</scope>
</reference>
<feature type="transmembrane region" description="Helical" evidence="5">
    <location>
        <begin position="243"/>
        <end position="260"/>
    </location>
</feature>
<dbReference type="PANTHER" id="PTHR23291">
    <property type="entry name" value="BAX INHIBITOR-RELATED"/>
    <property type="match status" value="1"/>
</dbReference>
<dbReference type="InterPro" id="IPR006214">
    <property type="entry name" value="Bax_inhibitor_1-related"/>
</dbReference>
<organism evidence="7 8">
    <name type="scientific">Esox lucius</name>
    <name type="common">Northern pike</name>
    <dbReference type="NCBI Taxonomy" id="8010"/>
    <lineage>
        <taxon>Eukaryota</taxon>
        <taxon>Metazoa</taxon>
        <taxon>Chordata</taxon>
        <taxon>Craniata</taxon>
        <taxon>Vertebrata</taxon>
        <taxon>Euteleostomi</taxon>
        <taxon>Actinopterygii</taxon>
        <taxon>Neopterygii</taxon>
        <taxon>Teleostei</taxon>
        <taxon>Protacanthopterygii</taxon>
        <taxon>Esociformes</taxon>
        <taxon>Esocidae</taxon>
        <taxon>Esox</taxon>
    </lineage>
</organism>
<evidence type="ECO:0000256" key="4">
    <source>
        <dbReference type="ARBA" id="ARBA00023136"/>
    </source>
</evidence>
<reference evidence="8" key="1">
    <citation type="journal article" date="2014" name="PLoS ONE">
        <title>The genome and linkage map of the northern pike (Esox lucius): conserved synteny revealed between the salmonid sister group and the Neoteleostei.</title>
        <authorList>
            <person name="Rondeau E.B."/>
            <person name="Minkley D.R."/>
            <person name="Leong J.S."/>
            <person name="Messmer A.M."/>
            <person name="Jantzen J.R."/>
            <person name="von Schalburg K.R."/>
            <person name="Lemon C."/>
            <person name="Bird N.H."/>
            <person name="Koop B.F."/>
        </authorList>
    </citation>
    <scope>NUCLEOTIDE SEQUENCE</scope>
</reference>
<comment type="similarity">
    <text evidence="5">Belongs to the BI1 family.</text>
</comment>
<feature type="transmembrane region" description="Helical" evidence="5">
    <location>
        <begin position="190"/>
        <end position="208"/>
    </location>
</feature>
<keyword evidence="3 5" id="KW-1133">Transmembrane helix</keyword>
<dbReference type="RefSeq" id="XP_010891053.1">
    <property type="nucleotide sequence ID" value="XM_010892751.4"/>
</dbReference>
<dbReference type="InParanoid" id="A0A3P8ZDT8"/>
<evidence type="ECO:0000256" key="2">
    <source>
        <dbReference type="ARBA" id="ARBA00022692"/>
    </source>
</evidence>
<comment type="subcellular location">
    <subcellularLocation>
        <location evidence="1">Membrane</location>
        <topology evidence="1">Multi-pass membrane protein</topology>
    </subcellularLocation>
</comment>
<dbReference type="KEGG" id="els:105023499"/>